<dbReference type="Proteomes" id="UP001065322">
    <property type="component" value="Chromosome"/>
</dbReference>
<evidence type="ECO:0000313" key="3">
    <source>
        <dbReference type="EMBL" id="UXD88324.1"/>
    </source>
</evidence>
<accession>A0ABY6ABC1</accession>
<feature type="signal peptide" evidence="1">
    <location>
        <begin position="1"/>
        <end position="24"/>
    </location>
</feature>
<organism evidence="3 4">
    <name type="scientific">Thalassolituus hydrocarboniclasticus</name>
    <dbReference type="NCBI Taxonomy" id="2742796"/>
    <lineage>
        <taxon>Bacteria</taxon>
        <taxon>Pseudomonadati</taxon>
        <taxon>Pseudomonadota</taxon>
        <taxon>Gammaproteobacteria</taxon>
        <taxon>Oceanospirillales</taxon>
        <taxon>Oceanospirillaceae</taxon>
        <taxon>Thalassolituus</taxon>
    </lineage>
</organism>
<feature type="domain" description="Glutaredoxin" evidence="2">
    <location>
        <begin position="46"/>
        <end position="90"/>
    </location>
</feature>
<sequence>MQRILLLLLAAGAAYYVFNPSSSATTPSAASGRVYIEPGAYRNVQVELYATDWCPYCKQARAFMDKEGISYIEYNIEQDPAALKRQKALLGDKYNPSKANVPFFVANGHTKKGYSEARFIKFLQIAAAAPK</sequence>
<dbReference type="InterPro" id="IPR036249">
    <property type="entry name" value="Thioredoxin-like_sf"/>
</dbReference>
<gene>
    <name evidence="3" type="ORF">HUF19_13210</name>
</gene>
<dbReference type="RefSeq" id="WP_260997060.1">
    <property type="nucleotide sequence ID" value="NZ_CP054475.1"/>
</dbReference>
<proteinExistence type="predicted"/>
<evidence type="ECO:0000259" key="2">
    <source>
        <dbReference type="Pfam" id="PF00462"/>
    </source>
</evidence>
<dbReference type="InterPro" id="IPR002109">
    <property type="entry name" value="Glutaredoxin"/>
</dbReference>
<reference evidence="4" key="1">
    <citation type="submission" date="2020-06" db="EMBL/GenBank/DDBJ databases">
        <title>Thalassolituus marinus alknpb1M-1, a hydrocarbon-degrading bacterium isolated from the deep-sea overlying water using an in-situ strategy from the South China Sea basin.</title>
        <authorList>
            <person name="Dong C."/>
            <person name="Chen Y."/>
            <person name="Shao Z."/>
        </authorList>
    </citation>
    <scope>NUCLEOTIDE SEQUENCE [LARGE SCALE GENOMIC DNA]</scope>
    <source>
        <strain evidence="4">alknpb1M-1</strain>
    </source>
</reference>
<keyword evidence="1" id="KW-0732">Signal</keyword>
<dbReference type="SUPFAM" id="SSF52833">
    <property type="entry name" value="Thioredoxin-like"/>
    <property type="match status" value="1"/>
</dbReference>
<dbReference type="Pfam" id="PF00462">
    <property type="entry name" value="Glutaredoxin"/>
    <property type="match status" value="1"/>
</dbReference>
<evidence type="ECO:0000256" key="1">
    <source>
        <dbReference type="SAM" id="SignalP"/>
    </source>
</evidence>
<keyword evidence="4" id="KW-1185">Reference proteome</keyword>
<dbReference type="Gene3D" id="3.40.30.10">
    <property type="entry name" value="Glutaredoxin"/>
    <property type="match status" value="1"/>
</dbReference>
<dbReference type="PROSITE" id="PS51354">
    <property type="entry name" value="GLUTAREDOXIN_2"/>
    <property type="match status" value="1"/>
</dbReference>
<dbReference type="CDD" id="cd02976">
    <property type="entry name" value="NrdH"/>
    <property type="match status" value="1"/>
</dbReference>
<dbReference type="EMBL" id="CP054475">
    <property type="protein sequence ID" value="UXD88324.1"/>
    <property type="molecule type" value="Genomic_DNA"/>
</dbReference>
<feature type="chain" id="PRO_5045975650" evidence="1">
    <location>
        <begin position="25"/>
        <end position="131"/>
    </location>
</feature>
<evidence type="ECO:0000313" key="4">
    <source>
        <dbReference type="Proteomes" id="UP001065322"/>
    </source>
</evidence>
<name>A0ABY6ABC1_9GAMM</name>
<protein>
    <submittedName>
        <fullName evidence="3">Glutaredoxin family protein</fullName>
    </submittedName>
</protein>